<keyword evidence="1" id="KW-0732">Signal</keyword>
<reference evidence="2 3" key="1">
    <citation type="submission" date="2019-05" db="EMBL/GenBank/DDBJ databases">
        <authorList>
            <person name="Qu J.-H."/>
        </authorList>
    </citation>
    <scope>NUCLEOTIDE SEQUENCE [LARGE SCALE GENOMIC DNA]</scope>
    <source>
        <strain evidence="2 3">Z12</strain>
    </source>
</reference>
<keyword evidence="3" id="KW-1185">Reference proteome</keyword>
<dbReference type="RefSeq" id="WP_138281804.1">
    <property type="nucleotide sequence ID" value="NZ_BMGE01000003.1"/>
</dbReference>
<evidence type="ECO:0000256" key="1">
    <source>
        <dbReference type="SAM" id="SignalP"/>
    </source>
</evidence>
<evidence type="ECO:0000313" key="3">
    <source>
        <dbReference type="Proteomes" id="UP000309788"/>
    </source>
</evidence>
<protein>
    <submittedName>
        <fullName evidence="2">Uncharacterized protein</fullName>
    </submittedName>
</protein>
<accession>A0A5R9KAA0</accession>
<comment type="caution">
    <text evidence="2">The sequence shown here is derived from an EMBL/GenBank/DDBJ whole genome shotgun (WGS) entry which is preliminary data.</text>
</comment>
<dbReference type="EMBL" id="VCEI01000025">
    <property type="protein sequence ID" value="TLU91695.1"/>
    <property type="molecule type" value="Genomic_DNA"/>
</dbReference>
<gene>
    <name evidence="2" type="ORF">FEM55_12985</name>
</gene>
<feature type="signal peptide" evidence="1">
    <location>
        <begin position="1"/>
        <end position="23"/>
    </location>
</feature>
<organism evidence="2 3">
    <name type="scientific">Dyadobacter sediminis</name>
    <dbReference type="NCBI Taxonomy" id="1493691"/>
    <lineage>
        <taxon>Bacteria</taxon>
        <taxon>Pseudomonadati</taxon>
        <taxon>Bacteroidota</taxon>
        <taxon>Cytophagia</taxon>
        <taxon>Cytophagales</taxon>
        <taxon>Spirosomataceae</taxon>
        <taxon>Dyadobacter</taxon>
    </lineage>
</organism>
<feature type="chain" id="PRO_5024438015" evidence="1">
    <location>
        <begin position="24"/>
        <end position="125"/>
    </location>
</feature>
<evidence type="ECO:0000313" key="2">
    <source>
        <dbReference type="EMBL" id="TLU91695.1"/>
    </source>
</evidence>
<dbReference type="OrthoDB" id="953639at2"/>
<proteinExistence type="predicted"/>
<name>A0A5R9KAA0_9BACT</name>
<dbReference type="AlphaFoldDB" id="A0A5R9KAA0"/>
<sequence>MKAFLIFVFAGAGMLGMHTPAIAQKDPDCGKVTDPCEVRAHAAVSECIYTPTYAAEEAGEFKKYVRYNDDSGVLFLKYEFVKNSEEFIYEKTINAVGKSKEERKQIILEFEDEIAFPGRETPINL</sequence>
<dbReference type="Proteomes" id="UP000309788">
    <property type="component" value="Unassembled WGS sequence"/>
</dbReference>